<dbReference type="PANTHER" id="PTHR46609">
    <property type="entry name" value="EXONUCLEASE, PHAGE-TYPE/RECB, C-TERMINAL DOMAIN-CONTAINING PROTEIN"/>
    <property type="match status" value="1"/>
</dbReference>
<evidence type="ECO:0000259" key="1">
    <source>
        <dbReference type="Pfam" id="PF09588"/>
    </source>
</evidence>
<dbReference type="InterPro" id="IPR051703">
    <property type="entry name" value="NF-kappa-B_Signaling_Reg"/>
</dbReference>
<sequence>MSKNNAAVRLVSTKNMSRAEWLAVRGQGIGSSDAAVACGFSPYKSPLELWLEKTERQAAPDLAANDAVFWGTTLEHIIANVYATRTGVKVRRLNAVLQHPEHRFMLANLDRVVQHPSDGNGILEVKTAGVNSAKFWEDGVPDSYQCQVIHQLAVTGKTWCDVAVLIGGQDFRVYRILRDEDKIAELIRREIKFWQYVIDDVPPPVDGSESSARALSNMYPRDRGDMVDYSQDSEMIRLFANYWEHRQQRERFENQEELLKQQLQARLGFASGAVFENAKISWRQSKDSITTDLNRLSEEHPDWVKPYEMTKPGSRRFLVQIGQ</sequence>
<accession>A0A1J5R3B5</accession>
<protein>
    <submittedName>
        <fullName evidence="2">YqaJ-like viral recombinase domain protein</fullName>
    </submittedName>
</protein>
<dbReference type="Gene3D" id="3.90.320.10">
    <property type="match status" value="1"/>
</dbReference>
<dbReference type="SUPFAM" id="SSF52980">
    <property type="entry name" value="Restriction endonuclease-like"/>
    <property type="match status" value="1"/>
</dbReference>
<proteinExistence type="predicted"/>
<dbReference type="InterPro" id="IPR019080">
    <property type="entry name" value="YqaJ_viral_recombinase"/>
</dbReference>
<comment type="caution">
    <text evidence="2">The sequence shown here is derived from an EMBL/GenBank/DDBJ whole genome shotgun (WGS) entry which is preliminary data.</text>
</comment>
<dbReference type="InterPro" id="IPR017482">
    <property type="entry name" value="Lambda-type_endonuclease"/>
</dbReference>
<dbReference type="InterPro" id="IPR011604">
    <property type="entry name" value="PDDEXK-like_dom_sf"/>
</dbReference>
<dbReference type="InterPro" id="IPR011335">
    <property type="entry name" value="Restrct_endonuc-II-like"/>
</dbReference>
<dbReference type="NCBIfam" id="TIGR03033">
    <property type="entry name" value="phage_rel_nuc"/>
    <property type="match status" value="1"/>
</dbReference>
<dbReference type="AlphaFoldDB" id="A0A1J5R3B5"/>
<reference evidence="2" key="1">
    <citation type="submission" date="2016-10" db="EMBL/GenBank/DDBJ databases">
        <title>Sequence of Gallionella enrichment culture.</title>
        <authorList>
            <person name="Poehlein A."/>
            <person name="Muehling M."/>
            <person name="Daniel R."/>
        </authorList>
    </citation>
    <scope>NUCLEOTIDE SEQUENCE</scope>
</reference>
<dbReference type="PANTHER" id="PTHR46609:SF6">
    <property type="entry name" value="EXONUCLEASE, PHAGE-TYPE_RECB, C-TERMINAL DOMAIN-CONTAINING PROTEIN-RELATED"/>
    <property type="match status" value="1"/>
</dbReference>
<name>A0A1J5R3B5_9ZZZZ</name>
<dbReference type="Pfam" id="PF09588">
    <property type="entry name" value="YqaJ"/>
    <property type="match status" value="1"/>
</dbReference>
<dbReference type="EMBL" id="MLJW01000292">
    <property type="protein sequence ID" value="OIQ90425.1"/>
    <property type="molecule type" value="Genomic_DNA"/>
</dbReference>
<organism evidence="2">
    <name type="scientific">mine drainage metagenome</name>
    <dbReference type="NCBI Taxonomy" id="410659"/>
    <lineage>
        <taxon>unclassified sequences</taxon>
        <taxon>metagenomes</taxon>
        <taxon>ecological metagenomes</taxon>
    </lineage>
</organism>
<feature type="domain" description="YqaJ viral recombinase" evidence="1">
    <location>
        <begin position="20"/>
        <end position="157"/>
    </location>
</feature>
<gene>
    <name evidence="2" type="ORF">GALL_276590</name>
</gene>
<evidence type="ECO:0000313" key="2">
    <source>
        <dbReference type="EMBL" id="OIQ90425.1"/>
    </source>
</evidence>